<dbReference type="InterPro" id="IPR018022">
    <property type="entry name" value="IPT"/>
</dbReference>
<evidence type="ECO:0000313" key="15">
    <source>
        <dbReference type="Proteomes" id="UP000662814"/>
    </source>
</evidence>
<evidence type="ECO:0000313" key="14">
    <source>
        <dbReference type="EMBL" id="QPZ40280.1"/>
    </source>
</evidence>
<dbReference type="PANTHER" id="PTHR11088:SF60">
    <property type="entry name" value="TRNA DIMETHYLALLYLTRANSFERASE"/>
    <property type="match status" value="1"/>
</dbReference>
<dbReference type="Gene3D" id="1.10.20.140">
    <property type="match status" value="1"/>
</dbReference>
<dbReference type="InterPro" id="IPR027417">
    <property type="entry name" value="P-loop_NTPase"/>
</dbReference>
<dbReference type="InterPro" id="IPR039657">
    <property type="entry name" value="Dimethylallyltransferase"/>
</dbReference>
<name>A0ABX6YNK5_9MICO</name>
<feature type="site" description="Interaction with substrate tRNA" evidence="10">
    <location>
        <position position="128"/>
    </location>
</feature>
<keyword evidence="7 10" id="KW-0067">ATP-binding</keyword>
<comment type="cofactor">
    <cofactor evidence="1 10">
        <name>Mg(2+)</name>
        <dbReference type="ChEBI" id="CHEBI:18420"/>
    </cofactor>
</comment>
<dbReference type="EC" id="2.5.1.75" evidence="10"/>
<organism evidence="14 15">
    <name type="scientific">Paramicrobacterium chengjingii</name>
    <dbReference type="NCBI Taxonomy" id="2769067"/>
    <lineage>
        <taxon>Bacteria</taxon>
        <taxon>Bacillati</taxon>
        <taxon>Actinomycetota</taxon>
        <taxon>Actinomycetes</taxon>
        <taxon>Micrococcales</taxon>
        <taxon>Microbacteriaceae</taxon>
        <taxon>Paramicrobacterium</taxon>
    </lineage>
</organism>
<dbReference type="Gene3D" id="3.40.50.300">
    <property type="entry name" value="P-loop containing nucleotide triphosphate hydrolases"/>
    <property type="match status" value="1"/>
</dbReference>
<sequence length="312" mass="33710">MNSPPVIVIVGATGTGKSDLSLDVAEALAHRGQPAEIINADAMQLYRGMDIGTAKVAVGERRGIPHHMLDVLDITEDASVAAYQRETRSIIVGLRDRGIVPILVGGSGLYVSSVIYPFDFPGTDALVRSRLERELASEGIGALAQRLFALDESVARRIGATNARRIVRALEVAELTGDPSRGVLPDDPEAVFPSILLGLNTPREKLVSRLDTRVITMWNNGLVDEVRSLLQNGLERSTTAGRAIGYAQAASQIAGELSADDAISLTQQLTRRFARRQVSWFKRYQHVTWLDADSASLLDDATRVVSGCRTGL</sequence>
<evidence type="ECO:0000256" key="7">
    <source>
        <dbReference type="ARBA" id="ARBA00022840"/>
    </source>
</evidence>
<dbReference type="Proteomes" id="UP000662814">
    <property type="component" value="Chromosome"/>
</dbReference>
<comment type="catalytic activity">
    <reaction evidence="9 10 11">
        <text>adenosine(37) in tRNA + dimethylallyl diphosphate = N(6)-dimethylallyladenosine(37) in tRNA + diphosphate</text>
        <dbReference type="Rhea" id="RHEA:26482"/>
        <dbReference type="Rhea" id="RHEA-COMP:10162"/>
        <dbReference type="Rhea" id="RHEA-COMP:10375"/>
        <dbReference type="ChEBI" id="CHEBI:33019"/>
        <dbReference type="ChEBI" id="CHEBI:57623"/>
        <dbReference type="ChEBI" id="CHEBI:74411"/>
        <dbReference type="ChEBI" id="CHEBI:74415"/>
        <dbReference type="EC" id="2.5.1.75"/>
    </reaction>
</comment>
<keyword evidence="5 10" id="KW-0819">tRNA processing</keyword>
<evidence type="ECO:0000256" key="1">
    <source>
        <dbReference type="ARBA" id="ARBA00001946"/>
    </source>
</evidence>
<comment type="caution">
    <text evidence="10">Lacks conserved residue(s) required for the propagation of feature annotation.</text>
</comment>
<feature type="site" description="Interaction with substrate tRNA" evidence="10">
    <location>
        <position position="107"/>
    </location>
</feature>
<evidence type="ECO:0000256" key="2">
    <source>
        <dbReference type="ARBA" id="ARBA00003213"/>
    </source>
</evidence>
<protein>
    <recommendedName>
        <fullName evidence="10">tRNA dimethylallyltransferase</fullName>
        <ecNumber evidence="10">2.5.1.75</ecNumber>
    </recommendedName>
    <alternativeName>
        <fullName evidence="10">Dimethylallyl diphosphate:tRNA dimethylallyltransferase</fullName>
        <shortName evidence="10">DMAPP:tRNA dimethylallyltransferase</shortName>
        <shortName evidence="10">DMATase</shortName>
    </alternativeName>
    <alternativeName>
        <fullName evidence="10">Isopentenyl-diphosphate:tRNA isopentenyltransferase</fullName>
        <shortName evidence="10">IPP transferase</shortName>
        <shortName evidence="10">IPPT</shortName>
        <shortName evidence="10">IPTase</shortName>
    </alternativeName>
</protein>
<keyword evidence="8 10" id="KW-0460">Magnesium</keyword>
<dbReference type="NCBIfam" id="TIGR00174">
    <property type="entry name" value="miaA"/>
    <property type="match status" value="1"/>
</dbReference>
<evidence type="ECO:0000256" key="4">
    <source>
        <dbReference type="ARBA" id="ARBA00022679"/>
    </source>
</evidence>
<dbReference type="Pfam" id="PF01715">
    <property type="entry name" value="IPPT"/>
    <property type="match status" value="1"/>
</dbReference>
<reference evidence="14 15" key="1">
    <citation type="submission" date="2020-12" db="EMBL/GenBank/DDBJ databases">
        <title>Microbacterium sp. HY060.</title>
        <authorList>
            <person name="Zhou J."/>
        </authorList>
    </citation>
    <scope>NUCLEOTIDE SEQUENCE [LARGE SCALE GENOMIC DNA]</scope>
    <source>
        <strain evidence="14 15">HY60</strain>
    </source>
</reference>
<evidence type="ECO:0000256" key="12">
    <source>
        <dbReference type="RuleBase" id="RU003784"/>
    </source>
</evidence>
<evidence type="ECO:0000256" key="13">
    <source>
        <dbReference type="RuleBase" id="RU003785"/>
    </source>
</evidence>
<proteinExistence type="inferred from homology"/>
<comment type="function">
    <text evidence="2 10 12">Catalyzes the transfer of a dimethylallyl group onto the adenine at position 37 in tRNAs that read codons beginning with uridine, leading to the formation of N6-(dimethylallyl)adenosine (i(6)A).</text>
</comment>
<feature type="binding site" evidence="10">
    <location>
        <begin position="11"/>
        <end position="18"/>
    </location>
    <ligand>
        <name>ATP</name>
        <dbReference type="ChEBI" id="CHEBI:30616"/>
    </ligand>
</feature>
<dbReference type="PANTHER" id="PTHR11088">
    <property type="entry name" value="TRNA DIMETHYLALLYLTRANSFERASE"/>
    <property type="match status" value="1"/>
</dbReference>
<comment type="subunit">
    <text evidence="10">Monomer.</text>
</comment>
<evidence type="ECO:0000256" key="6">
    <source>
        <dbReference type="ARBA" id="ARBA00022741"/>
    </source>
</evidence>
<evidence type="ECO:0000256" key="10">
    <source>
        <dbReference type="HAMAP-Rule" id="MF_00185"/>
    </source>
</evidence>
<evidence type="ECO:0000256" key="3">
    <source>
        <dbReference type="ARBA" id="ARBA00005842"/>
    </source>
</evidence>
<evidence type="ECO:0000256" key="9">
    <source>
        <dbReference type="ARBA" id="ARBA00049563"/>
    </source>
</evidence>
<dbReference type="SUPFAM" id="SSF52540">
    <property type="entry name" value="P-loop containing nucleoside triphosphate hydrolases"/>
    <property type="match status" value="2"/>
</dbReference>
<evidence type="ECO:0000256" key="11">
    <source>
        <dbReference type="RuleBase" id="RU003783"/>
    </source>
</evidence>
<evidence type="ECO:0000256" key="8">
    <source>
        <dbReference type="ARBA" id="ARBA00022842"/>
    </source>
</evidence>
<dbReference type="GO" id="GO:0052381">
    <property type="term" value="F:tRNA dimethylallyltransferase activity"/>
    <property type="evidence" value="ECO:0007669"/>
    <property type="project" value="UniProtKB-EC"/>
</dbReference>
<keyword evidence="15" id="KW-1185">Reference proteome</keyword>
<keyword evidence="6 10" id="KW-0547">Nucleotide-binding</keyword>
<keyword evidence="4 10" id="KW-0808">Transferase</keyword>
<feature type="binding site" evidence="10">
    <location>
        <begin position="13"/>
        <end position="18"/>
    </location>
    <ligand>
        <name>substrate</name>
    </ligand>
</feature>
<dbReference type="HAMAP" id="MF_00185">
    <property type="entry name" value="IPP_trans"/>
    <property type="match status" value="1"/>
</dbReference>
<accession>A0ABX6YNK5</accession>
<gene>
    <name evidence="10 14" type="primary">miaA</name>
    <name evidence="14" type="ORF">HCR76_09670</name>
</gene>
<dbReference type="EMBL" id="CP061169">
    <property type="protein sequence ID" value="QPZ40280.1"/>
    <property type="molecule type" value="Genomic_DNA"/>
</dbReference>
<dbReference type="RefSeq" id="WP_166992984.1">
    <property type="nucleotide sequence ID" value="NZ_CP061169.1"/>
</dbReference>
<evidence type="ECO:0000256" key="5">
    <source>
        <dbReference type="ARBA" id="ARBA00022694"/>
    </source>
</evidence>
<comment type="similarity">
    <text evidence="3 10 13">Belongs to the IPP transferase family.</text>
</comment>